<dbReference type="EMBL" id="JAVRFG010000002">
    <property type="protein sequence ID" value="MDT0489225.1"/>
    <property type="molecule type" value="Genomic_DNA"/>
</dbReference>
<evidence type="ECO:0000313" key="1">
    <source>
        <dbReference type="EMBL" id="MDT0489225.1"/>
    </source>
</evidence>
<protein>
    <recommendedName>
        <fullName evidence="3">Secreted protein</fullName>
    </recommendedName>
</protein>
<reference evidence="2" key="1">
    <citation type="submission" date="2023-07" db="EMBL/GenBank/DDBJ databases">
        <title>30 novel species of actinomycetes from the DSMZ collection.</title>
        <authorList>
            <person name="Nouioui I."/>
        </authorList>
    </citation>
    <scope>NUCLEOTIDE SEQUENCE [LARGE SCALE GENOMIC DNA]</scope>
    <source>
        <strain evidence="2">DSM 40932</strain>
    </source>
</reference>
<evidence type="ECO:0000313" key="2">
    <source>
        <dbReference type="Proteomes" id="UP001180556"/>
    </source>
</evidence>
<organism evidence="1 2">
    <name type="scientific">Streptomyces stephensoniae</name>
    <dbReference type="NCBI Taxonomy" id="3375367"/>
    <lineage>
        <taxon>Bacteria</taxon>
        <taxon>Bacillati</taxon>
        <taxon>Actinomycetota</taxon>
        <taxon>Actinomycetes</taxon>
        <taxon>Kitasatosporales</taxon>
        <taxon>Streptomycetaceae</taxon>
        <taxon>Streptomyces</taxon>
    </lineage>
</organism>
<accession>A0ABU2VUE4</accession>
<keyword evidence="2" id="KW-1185">Reference proteome</keyword>
<dbReference type="RefSeq" id="WP_311595371.1">
    <property type="nucleotide sequence ID" value="NZ_JAVRFG010000002.1"/>
</dbReference>
<evidence type="ECO:0008006" key="3">
    <source>
        <dbReference type="Google" id="ProtNLM"/>
    </source>
</evidence>
<comment type="caution">
    <text evidence="1">The sequence shown here is derived from an EMBL/GenBank/DDBJ whole genome shotgun (WGS) entry which is preliminary data.</text>
</comment>
<proteinExistence type="predicted"/>
<gene>
    <name evidence="1" type="ORF">RM717_01735</name>
</gene>
<name>A0ABU2VUE4_9ACTN</name>
<dbReference type="Proteomes" id="UP001180556">
    <property type="component" value="Unassembled WGS sequence"/>
</dbReference>
<sequence length="246" mass="26508">MTSPARRRPARTGLIAVGALVATTAVALLAGPQLFGQDGTAGSEGQRSASAFFEPVRFGTSMRETERYDSLKAAAEAASAVVTAEVVDVRTTRVIEGEESDRLYMIGVVIRPVEILNGALDEASRQQLTVEFIGGSEDPAAAVERMKSTLAEGESVWFLRSKAEEGKHHLEELKQAGSTPSPDVVEAIEGDRPYYRVVSSQGLFVQEGQEVVNPLVSEDETSNVVVTEGEKYDKVANLADHVRETR</sequence>